<keyword evidence="4" id="KW-1134">Transmembrane beta strand</keyword>
<evidence type="ECO:0000256" key="2">
    <source>
        <dbReference type="ARBA" id="ARBA00007613"/>
    </source>
</evidence>
<dbReference type="Gene3D" id="1.20.1600.10">
    <property type="entry name" value="Outer membrane efflux proteins (OEP)"/>
    <property type="match status" value="1"/>
</dbReference>
<keyword evidence="7" id="KW-0998">Cell outer membrane</keyword>
<reference evidence="8" key="1">
    <citation type="journal article" date="2020" name="Biotechnol. Biofuels">
        <title>New insights from the biogas microbiome by comprehensive genome-resolved metagenomics of nearly 1600 species originating from multiple anaerobic digesters.</title>
        <authorList>
            <person name="Campanaro S."/>
            <person name="Treu L."/>
            <person name="Rodriguez-R L.M."/>
            <person name="Kovalovszki A."/>
            <person name="Ziels R.M."/>
            <person name="Maus I."/>
            <person name="Zhu X."/>
            <person name="Kougias P.G."/>
            <person name="Basile A."/>
            <person name="Luo G."/>
            <person name="Schluter A."/>
            <person name="Konstantinidis K.T."/>
            <person name="Angelidaki I."/>
        </authorList>
    </citation>
    <scope>NUCLEOTIDE SEQUENCE</scope>
    <source>
        <strain evidence="8">AS06rmzACSIP_7</strain>
    </source>
</reference>
<keyword evidence="5" id="KW-0812">Transmembrane</keyword>
<comment type="similarity">
    <text evidence="2">Belongs to the outer membrane factor (OMF) (TC 1.B.17) family.</text>
</comment>
<dbReference type="Proteomes" id="UP000777265">
    <property type="component" value="Unassembled WGS sequence"/>
</dbReference>
<dbReference type="GO" id="GO:0009279">
    <property type="term" value="C:cell outer membrane"/>
    <property type="evidence" value="ECO:0007669"/>
    <property type="project" value="UniProtKB-SubCell"/>
</dbReference>
<dbReference type="InterPro" id="IPR028351">
    <property type="entry name" value="CyaE"/>
</dbReference>
<evidence type="ECO:0000256" key="5">
    <source>
        <dbReference type="ARBA" id="ARBA00022692"/>
    </source>
</evidence>
<dbReference type="GO" id="GO:0015562">
    <property type="term" value="F:efflux transmembrane transporter activity"/>
    <property type="evidence" value="ECO:0007669"/>
    <property type="project" value="InterPro"/>
</dbReference>
<dbReference type="GO" id="GO:0015288">
    <property type="term" value="F:porin activity"/>
    <property type="evidence" value="ECO:0007669"/>
    <property type="project" value="TreeGrafter"/>
</dbReference>
<dbReference type="InterPro" id="IPR051906">
    <property type="entry name" value="TolC-like"/>
</dbReference>
<evidence type="ECO:0000256" key="6">
    <source>
        <dbReference type="ARBA" id="ARBA00023136"/>
    </source>
</evidence>
<evidence type="ECO:0000256" key="3">
    <source>
        <dbReference type="ARBA" id="ARBA00022448"/>
    </source>
</evidence>
<protein>
    <submittedName>
        <fullName evidence="8">TolC family protein</fullName>
    </submittedName>
</protein>
<dbReference type="SUPFAM" id="SSF56954">
    <property type="entry name" value="Outer membrane efflux proteins (OEP)"/>
    <property type="match status" value="1"/>
</dbReference>
<gene>
    <name evidence="8" type="ORF">GXY80_11060</name>
</gene>
<evidence type="ECO:0000256" key="4">
    <source>
        <dbReference type="ARBA" id="ARBA00022452"/>
    </source>
</evidence>
<keyword evidence="6" id="KW-0472">Membrane</keyword>
<evidence type="ECO:0000256" key="7">
    <source>
        <dbReference type="ARBA" id="ARBA00023237"/>
    </source>
</evidence>
<name>A0A971S282_9BACT</name>
<reference evidence="8" key="2">
    <citation type="submission" date="2020-01" db="EMBL/GenBank/DDBJ databases">
        <authorList>
            <person name="Campanaro S."/>
        </authorList>
    </citation>
    <scope>NUCLEOTIDE SEQUENCE</scope>
    <source>
        <strain evidence="8">AS06rmzACSIP_7</strain>
    </source>
</reference>
<proteinExistence type="inferred from homology"/>
<comment type="subcellular location">
    <subcellularLocation>
        <location evidence="1">Cell outer membrane</location>
    </subcellularLocation>
</comment>
<evidence type="ECO:0000313" key="8">
    <source>
        <dbReference type="EMBL" id="NLW36002.1"/>
    </source>
</evidence>
<dbReference type="PIRSF" id="PIRSF001892">
    <property type="entry name" value="CyaE"/>
    <property type="match status" value="1"/>
</dbReference>
<evidence type="ECO:0000256" key="1">
    <source>
        <dbReference type="ARBA" id="ARBA00004442"/>
    </source>
</evidence>
<accession>A0A971S282</accession>
<dbReference type="GO" id="GO:1990281">
    <property type="term" value="C:efflux pump complex"/>
    <property type="evidence" value="ECO:0007669"/>
    <property type="project" value="TreeGrafter"/>
</dbReference>
<dbReference type="PANTHER" id="PTHR30026:SF21">
    <property type="entry name" value="SLR1270 PROTEIN"/>
    <property type="match status" value="1"/>
</dbReference>
<dbReference type="EMBL" id="JAAYEE010000201">
    <property type="protein sequence ID" value="NLW36002.1"/>
    <property type="molecule type" value="Genomic_DNA"/>
</dbReference>
<dbReference type="AlphaFoldDB" id="A0A971S282"/>
<organism evidence="8 9">
    <name type="scientific">Syntrophorhabdus aromaticivorans</name>
    <dbReference type="NCBI Taxonomy" id="328301"/>
    <lineage>
        <taxon>Bacteria</taxon>
        <taxon>Pseudomonadati</taxon>
        <taxon>Thermodesulfobacteriota</taxon>
        <taxon>Syntrophorhabdia</taxon>
        <taxon>Syntrophorhabdales</taxon>
        <taxon>Syntrophorhabdaceae</taxon>
        <taxon>Syntrophorhabdus</taxon>
    </lineage>
</organism>
<sequence length="462" mass="49337">MQTGADLSRIYILSAFLVIASILLNTSICSAQTVTTSEMLTLKKAIEAALKNHPTIEAQSGQVAAGEAKLGQARGSYYPQINLSGGYATIWPVSRETAVTTTSSGLPPGNYIPTGSTHRAYEQYAAIGSLSQLLFDFGKTGAQVTVQKMSAEAARHDLAGAKEQVIFDVKQAYYNLLGARRAADVATKSVEQLKKQVERAQVLYEEGAKPRFDVTKAEVDLSNAEVNQAKAGYGVKVATATLNNAMGLPYGSSFTIEDDLSSETTGLSFEEALQIAFAHRPDLLSLQNRKEAALQSVKAAQRAHLPTINGTATLTCVGTEFPMDHGWTAGVAMVLPLFTGFVTSYRVAEANAGLRVATANEKSLRQTIVLELEQGFLALNEATTRIKSTGVALKQAAENAEFAIERYGAGLGIAIEVTDALTAYVNAELAYIGALYDRKIAQARIDKAMGSGLSNQRYSQSL</sequence>
<dbReference type="PANTHER" id="PTHR30026">
    <property type="entry name" value="OUTER MEMBRANE PROTEIN TOLC"/>
    <property type="match status" value="1"/>
</dbReference>
<evidence type="ECO:0000313" key="9">
    <source>
        <dbReference type="Proteomes" id="UP000777265"/>
    </source>
</evidence>
<comment type="caution">
    <text evidence="8">The sequence shown here is derived from an EMBL/GenBank/DDBJ whole genome shotgun (WGS) entry which is preliminary data.</text>
</comment>
<dbReference type="InterPro" id="IPR003423">
    <property type="entry name" value="OMP_efflux"/>
</dbReference>
<dbReference type="Pfam" id="PF02321">
    <property type="entry name" value="OEP"/>
    <property type="match status" value="2"/>
</dbReference>
<keyword evidence="3" id="KW-0813">Transport</keyword>